<dbReference type="Gene3D" id="1.25.40.20">
    <property type="entry name" value="Ankyrin repeat-containing domain"/>
    <property type="match status" value="3"/>
</dbReference>
<accession>A0A0G4F3G6</accession>
<feature type="repeat" description="ANK" evidence="3">
    <location>
        <begin position="282"/>
        <end position="314"/>
    </location>
</feature>
<protein>
    <submittedName>
        <fullName evidence="4">Uncharacterized protein</fullName>
    </submittedName>
</protein>
<feature type="repeat" description="ANK" evidence="3">
    <location>
        <begin position="420"/>
        <end position="452"/>
    </location>
</feature>
<dbReference type="InterPro" id="IPR036770">
    <property type="entry name" value="Ankyrin_rpt-contain_sf"/>
</dbReference>
<feature type="repeat" description="ANK" evidence="3">
    <location>
        <begin position="249"/>
        <end position="281"/>
    </location>
</feature>
<dbReference type="PRINTS" id="PR01415">
    <property type="entry name" value="ANKYRIN"/>
</dbReference>
<gene>
    <name evidence="4" type="ORF">Cvel_14901</name>
</gene>
<dbReference type="PhylomeDB" id="A0A0G4F3G6"/>
<dbReference type="InterPro" id="IPR002110">
    <property type="entry name" value="Ankyrin_rpt"/>
</dbReference>
<evidence type="ECO:0000256" key="3">
    <source>
        <dbReference type="PROSITE-ProRule" id="PRU00023"/>
    </source>
</evidence>
<dbReference type="Pfam" id="PF12796">
    <property type="entry name" value="Ank_2"/>
    <property type="match status" value="1"/>
</dbReference>
<dbReference type="VEuPathDB" id="CryptoDB:Cvel_14901"/>
<dbReference type="EMBL" id="CDMZ01000087">
    <property type="protein sequence ID" value="CEM06372.1"/>
    <property type="molecule type" value="Genomic_DNA"/>
</dbReference>
<proteinExistence type="predicted"/>
<dbReference type="Pfam" id="PF13637">
    <property type="entry name" value="Ank_4"/>
    <property type="match status" value="1"/>
</dbReference>
<organism evidence="4">
    <name type="scientific">Chromera velia CCMP2878</name>
    <dbReference type="NCBI Taxonomy" id="1169474"/>
    <lineage>
        <taxon>Eukaryota</taxon>
        <taxon>Sar</taxon>
        <taxon>Alveolata</taxon>
        <taxon>Colpodellida</taxon>
        <taxon>Chromeraceae</taxon>
        <taxon>Chromera</taxon>
    </lineage>
</organism>
<reference evidence="4" key="1">
    <citation type="submission" date="2014-11" db="EMBL/GenBank/DDBJ databases">
        <authorList>
            <person name="Otto D Thomas"/>
            <person name="Naeem Raeece"/>
        </authorList>
    </citation>
    <scope>NUCLEOTIDE SEQUENCE</scope>
</reference>
<sequence length="537" mass="58862">MEKQTERVEDALVAVASDMGEKRRLLSAIKSQVRHSSSSLRAHSAEETAAFEQIRELVDGPDGLRRAVCVKLSEILGWQLKADFVRLLEQAAVRLRRLFFRSTIEAEIERLEGILRDVAEEIHRKRKSGKETINSHSAFRVDLFPSACLPSGVTREAAARALCRLRELVERVHKRVSKRLDKLISFNFQVDLTIFRTFLKRQIGTVLRSFRAVSAETLCKALIVFLTSGDPDDFLFLLFVGSDMDGVVHGRTALGAAAESGHLVAVWLLLRAGADIDVKDATRETALHRACRAHKVDVAKFLLVWGADPNLTGRYGKTLLHIASTHGLVDLMSALLKKGAEVGARSATGRTALHEAAACGQREAVELLLDRGAEANGVGQPAFCALLFTLSPRFLALTDYRDIAAILIARGADVNAVSNHGTPILLEASFWGSADVAELLVEAGADVNSTAVNGWTALHCVAEFRPQTALFRVDPHKQLRIAQMLVSHGINVHAVDNNGLTALALAKRKRIPDSPIRLFLEGLPQPQAQPQQQQQQP</sequence>
<feature type="repeat" description="ANK" evidence="3">
    <location>
        <begin position="315"/>
        <end position="347"/>
    </location>
</feature>
<keyword evidence="1" id="KW-0677">Repeat</keyword>
<keyword evidence="2 3" id="KW-0040">ANK repeat</keyword>
<dbReference type="Pfam" id="PF00023">
    <property type="entry name" value="Ank"/>
    <property type="match status" value="1"/>
</dbReference>
<evidence type="ECO:0000313" key="4">
    <source>
        <dbReference type="EMBL" id="CEM06372.1"/>
    </source>
</evidence>
<evidence type="ECO:0000256" key="2">
    <source>
        <dbReference type="ARBA" id="ARBA00023043"/>
    </source>
</evidence>
<dbReference type="SUPFAM" id="SSF48403">
    <property type="entry name" value="Ankyrin repeat"/>
    <property type="match status" value="1"/>
</dbReference>
<dbReference type="PANTHER" id="PTHR24171">
    <property type="entry name" value="ANKYRIN REPEAT DOMAIN-CONTAINING PROTEIN 39-RELATED"/>
    <property type="match status" value="1"/>
</dbReference>
<dbReference type="PANTHER" id="PTHR24171:SF9">
    <property type="entry name" value="ANKYRIN REPEAT DOMAIN-CONTAINING PROTEIN 39"/>
    <property type="match status" value="1"/>
</dbReference>
<evidence type="ECO:0000256" key="1">
    <source>
        <dbReference type="ARBA" id="ARBA00022737"/>
    </source>
</evidence>
<dbReference type="PROSITE" id="PS50297">
    <property type="entry name" value="ANK_REP_REGION"/>
    <property type="match status" value="5"/>
</dbReference>
<name>A0A0G4F3G6_9ALVE</name>
<feature type="repeat" description="ANK" evidence="3">
    <location>
        <begin position="348"/>
        <end position="380"/>
    </location>
</feature>
<dbReference type="AlphaFoldDB" id="A0A0G4F3G6"/>
<dbReference type="SMART" id="SM00248">
    <property type="entry name" value="ANK"/>
    <property type="match status" value="7"/>
</dbReference>
<dbReference type="PROSITE" id="PS50088">
    <property type="entry name" value="ANK_REPEAT"/>
    <property type="match status" value="5"/>
</dbReference>